<comment type="pathway">
    <text evidence="2 7 8">Cell wall biogenesis; peptidoglycan biosynthesis.</text>
</comment>
<dbReference type="GO" id="GO:0008764">
    <property type="term" value="F:UDP-N-acetylmuramoylalanine-D-glutamate ligase activity"/>
    <property type="evidence" value="ECO:0007669"/>
    <property type="project" value="UniProtKB-UniRule"/>
</dbReference>
<dbReference type="GO" id="GO:0005737">
    <property type="term" value="C:cytoplasm"/>
    <property type="evidence" value="ECO:0007669"/>
    <property type="project" value="UniProtKB-SubCell"/>
</dbReference>
<dbReference type="Gene3D" id="3.90.190.20">
    <property type="entry name" value="Mur ligase, C-terminal domain"/>
    <property type="match status" value="1"/>
</dbReference>
<dbReference type="EC" id="6.3.2.9" evidence="7 8"/>
<dbReference type="InterPro" id="IPR036615">
    <property type="entry name" value="Mur_ligase_C_dom_sf"/>
</dbReference>
<reference evidence="11 12" key="1">
    <citation type="journal article" date="2016" name="Nat. Commun.">
        <title>Thousands of microbial genomes shed light on interconnected biogeochemical processes in an aquifer system.</title>
        <authorList>
            <person name="Anantharaman K."/>
            <person name="Brown C.T."/>
            <person name="Hug L.A."/>
            <person name="Sharon I."/>
            <person name="Castelle C.J."/>
            <person name="Probst A.J."/>
            <person name="Thomas B.C."/>
            <person name="Singh A."/>
            <person name="Wilkins M.J."/>
            <person name="Karaoz U."/>
            <person name="Brodie E.L."/>
            <person name="Williams K.H."/>
            <person name="Hubbard S.S."/>
            <person name="Banfield J.F."/>
        </authorList>
    </citation>
    <scope>NUCLEOTIDE SEQUENCE [LARGE SCALE GENOMIC DNA]</scope>
    <source>
        <strain evidence="12">RBG_16_55_9</strain>
    </source>
</reference>
<keyword evidence="7 8" id="KW-0131">Cell cycle</keyword>
<evidence type="ECO:0000256" key="4">
    <source>
        <dbReference type="ARBA" id="ARBA00022598"/>
    </source>
</evidence>
<dbReference type="GO" id="GO:0009252">
    <property type="term" value="P:peptidoglycan biosynthetic process"/>
    <property type="evidence" value="ECO:0007669"/>
    <property type="project" value="UniProtKB-UniRule"/>
</dbReference>
<evidence type="ECO:0000256" key="3">
    <source>
        <dbReference type="ARBA" id="ARBA00022490"/>
    </source>
</evidence>
<dbReference type="Pfam" id="PF02875">
    <property type="entry name" value="Mur_ligase_C"/>
    <property type="match status" value="1"/>
</dbReference>
<evidence type="ECO:0000256" key="1">
    <source>
        <dbReference type="ARBA" id="ARBA00004496"/>
    </source>
</evidence>
<comment type="catalytic activity">
    <reaction evidence="7 8">
        <text>UDP-N-acetyl-alpha-D-muramoyl-L-alanine + D-glutamate + ATP = UDP-N-acetyl-alpha-D-muramoyl-L-alanyl-D-glutamate + ADP + phosphate + H(+)</text>
        <dbReference type="Rhea" id="RHEA:16429"/>
        <dbReference type="ChEBI" id="CHEBI:15378"/>
        <dbReference type="ChEBI" id="CHEBI:29986"/>
        <dbReference type="ChEBI" id="CHEBI:30616"/>
        <dbReference type="ChEBI" id="CHEBI:43474"/>
        <dbReference type="ChEBI" id="CHEBI:83898"/>
        <dbReference type="ChEBI" id="CHEBI:83900"/>
        <dbReference type="ChEBI" id="CHEBI:456216"/>
        <dbReference type="EC" id="6.3.2.9"/>
    </reaction>
</comment>
<evidence type="ECO:0000313" key="12">
    <source>
        <dbReference type="Proteomes" id="UP000179157"/>
    </source>
</evidence>
<dbReference type="SUPFAM" id="SSF53623">
    <property type="entry name" value="MurD-like peptide ligases, catalytic domain"/>
    <property type="match status" value="1"/>
</dbReference>
<keyword evidence="3 7" id="KW-0963">Cytoplasm</keyword>
<feature type="domain" description="Mur ligase central" evidence="10">
    <location>
        <begin position="113"/>
        <end position="241"/>
    </location>
</feature>
<dbReference type="NCBIfam" id="TIGR01087">
    <property type="entry name" value="murD"/>
    <property type="match status" value="1"/>
</dbReference>
<keyword evidence="5 7" id="KW-0547">Nucleotide-binding</keyword>
<evidence type="ECO:0000256" key="6">
    <source>
        <dbReference type="ARBA" id="ARBA00022840"/>
    </source>
</evidence>
<dbReference type="Gene3D" id="3.40.1190.10">
    <property type="entry name" value="Mur-like, catalytic domain"/>
    <property type="match status" value="1"/>
</dbReference>
<dbReference type="GO" id="GO:0005524">
    <property type="term" value="F:ATP binding"/>
    <property type="evidence" value="ECO:0007669"/>
    <property type="project" value="UniProtKB-UniRule"/>
</dbReference>
<evidence type="ECO:0000256" key="7">
    <source>
        <dbReference type="HAMAP-Rule" id="MF_00639"/>
    </source>
</evidence>
<name>A0A1F5UPR0_FRAXR</name>
<dbReference type="Pfam" id="PF08245">
    <property type="entry name" value="Mur_ligase_M"/>
    <property type="match status" value="1"/>
</dbReference>
<dbReference type="GO" id="GO:0071555">
    <property type="term" value="P:cell wall organization"/>
    <property type="evidence" value="ECO:0007669"/>
    <property type="project" value="UniProtKB-KW"/>
</dbReference>
<proteinExistence type="inferred from homology"/>
<evidence type="ECO:0000259" key="10">
    <source>
        <dbReference type="Pfam" id="PF08245"/>
    </source>
</evidence>
<dbReference type="Pfam" id="PF21799">
    <property type="entry name" value="MurD-like_N"/>
    <property type="match status" value="1"/>
</dbReference>
<evidence type="ECO:0000259" key="9">
    <source>
        <dbReference type="Pfam" id="PF02875"/>
    </source>
</evidence>
<protein>
    <recommendedName>
        <fullName evidence="7 8">UDP-N-acetylmuramoylalanine--D-glutamate ligase</fullName>
        <ecNumber evidence="7 8">6.3.2.9</ecNumber>
    </recommendedName>
    <alternativeName>
        <fullName evidence="7">D-glutamic acid-adding enzyme</fullName>
    </alternativeName>
    <alternativeName>
        <fullName evidence="7">UDP-N-acetylmuramoyl-L-alanyl-D-glutamate synthetase</fullName>
    </alternativeName>
</protein>
<dbReference type="SUPFAM" id="SSF53244">
    <property type="entry name" value="MurD-like peptide ligases, peptide-binding domain"/>
    <property type="match status" value="1"/>
</dbReference>
<accession>A0A1F5UPR0</accession>
<dbReference type="SUPFAM" id="SSF51984">
    <property type="entry name" value="MurCD N-terminal domain"/>
    <property type="match status" value="1"/>
</dbReference>
<keyword evidence="4 7" id="KW-0436">Ligase</keyword>
<evidence type="ECO:0000256" key="8">
    <source>
        <dbReference type="RuleBase" id="RU003664"/>
    </source>
</evidence>
<evidence type="ECO:0000256" key="2">
    <source>
        <dbReference type="ARBA" id="ARBA00004752"/>
    </source>
</evidence>
<keyword evidence="7 8" id="KW-0961">Cell wall biogenesis/degradation</keyword>
<dbReference type="EMBL" id="MFGX01000130">
    <property type="protein sequence ID" value="OGF52741.1"/>
    <property type="molecule type" value="Genomic_DNA"/>
</dbReference>
<dbReference type="PANTHER" id="PTHR43692:SF1">
    <property type="entry name" value="UDP-N-ACETYLMURAMOYLALANINE--D-GLUTAMATE LIGASE"/>
    <property type="match status" value="1"/>
</dbReference>
<evidence type="ECO:0000313" key="11">
    <source>
        <dbReference type="EMBL" id="OGF52741.1"/>
    </source>
</evidence>
<dbReference type="InterPro" id="IPR013221">
    <property type="entry name" value="Mur_ligase_cen"/>
</dbReference>
<dbReference type="PANTHER" id="PTHR43692">
    <property type="entry name" value="UDP-N-ACETYLMURAMOYLALANINE--D-GLUTAMATE LIGASE"/>
    <property type="match status" value="1"/>
</dbReference>
<keyword evidence="7 8" id="KW-0573">Peptidoglycan synthesis</keyword>
<comment type="function">
    <text evidence="7 8">Cell wall formation. Catalyzes the addition of glutamate to the nucleotide precursor UDP-N-acetylmuramoyl-L-alanine (UMA).</text>
</comment>
<comment type="caution">
    <text evidence="11">The sequence shown here is derived from an EMBL/GenBank/DDBJ whole genome shotgun (WGS) entry which is preliminary data.</text>
</comment>
<dbReference type="STRING" id="1817864.A2Z21_08165"/>
<sequence>MPNDLAGARVTVLGAGRTGQATARFLSRQHAVTFVSDRAQIPSSVQHELANLSISCEEGGHSERALQADLIIPSPGIPCDVPVLMKARAQGIPILSELELAYRFIESEKIIAVTGTVGKTTTTHLVAELLKSYGHPTVVAGNIGQPLIALLGKINKETAVVLEVSSYQLEHVDTFRPHIGVFTRFAPHHLDRHGSLECYFAIKCRLFAKQTERDFALVQRDIALPHPIRSRVLKYSAKDLETLQPNLHRHQREDLAGALQAARLLDPAITHERLDLARALWLPHRLEFVAEVNGVCFYNDSKATSSAATRAALESFPEPLVLILGGYDEGDNLKELAVAIQERNVQAVLLMGQTRERWALELKSLGYRSFRIVTDVGQAIEEALKLRPHACLFSPASPSFDQFRNYEERGEHFKHIVCSYLPQTAITLRSDQLAAAP</sequence>
<organism evidence="11 12">
    <name type="scientific">Fraserbacteria sp. (strain RBG_16_55_9)</name>
    <dbReference type="NCBI Taxonomy" id="1817864"/>
    <lineage>
        <taxon>Bacteria</taxon>
        <taxon>Candidatus Fraseribacteriota</taxon>
    </lineage>
</organism>
<dbReference type="InterPro" id="IPR036565">
    <property type="entry name" value="Mur-like_cat_sf"/>
</dbReference>
<dbReference type="InterPro" id="IPR004101">
    <property type="entry name" value="Mur_ligase_C"/>
</dbReference>
<dbReference type="UniPathway" id="UPA00219"/>
<evidence type="ECO:0000256" key="5">
    <source>
        <dbReference type="ARBA" id="ARBA00022741"/>
    </source>
</evidence>
<dbReference type="Proteomes" id="UP000179157">
    <property type="component" value="Unassembled WGS sequence"/>
</dbReference>
<dbReference type="HAMAP" id="MF_00639">
    <property type="entry name" value="MurD"/>
    <property type="match status" value="1"/>
</dbReference>
<dbReference type="Gene3D" id="3.40.50.720">
    <property type="entry name" value="NAD(P)-binding Rossmann-like Domain"/>
    <property type="match status" value="1"/>
</dbReference>
<keyword evidence="7 8" id="KW-0133">Cell shape</keyword>
<keyword evidence="6 7" id="KW-0067">ATP-binding</keyword>
<feature type="binding site" evidence="7">
    <location>
        <begin position="115"/>
        <end position="121"/>
    </location>
    <ligand>
        <name>ATP</name>
        <dbReference type="ChEBI" id="CHEBI:30616"/>
    </ligand>
</feature>
<dbReference type="GO" id="GO:0008360">
    <property type="term" value="P:regulation of cell shape"/>
    <property type="evidence" value="ECO:0007669"/>
    <property type="project" value="UniProtKB-KW"/>
</dbReference>
<keyword evidence="7 8" id="KW-0132">Cell division</keyword>
<gene>
    <name evidence="7" type="primary">murD</name>
    <name evidence="11" type="ORF">A2Z21_08165</name>
</gene>
<dbReference type="GO" id="GO:0051301">
    <property type="term" value="P:cell division"/>
    <property type="evidence" value="ECO:0007669"/>
    <property type="project" value="UniProtKB-KW"/>
</dbReference>
<dbReference type="AlphaFoldDB" id="A0A1F5UPR0"/>
<comment type="similarity">
    <text evidence="7">Belongs to the MurCDEF family.</text>
</comment>
<dbReference type="InterPro" id="IPR005762">
    <property type="entry name" value="MurD"/>
</dbReference>
<comment type="subcellular location">
    <subcellularLocation>
        <location evidence="1 7 8">Cytoplasm</location>
    </subcellularLocation>
</comment>
<feature type="domain" description="Mur ligase C-terminal" evidence="9">
    <location>
        <begin position="284"/>
        <end position="385"/>
    </location>
</feature>